<proteinExistence type="predicted"/>
<protein>
    <submittedName>
        <fullName evidence="2">Acetyltransferase involved in cellulose biosynthesis, CelD/BcsL family</fullName>
    </submittedName>
</protein>
<dbReference type="InterPro" id="IPR016181">
    <property type="entry name" value="Acyl_CoA_acyltransferase"/>
</dbReference>
<dbReference type="Pfam" id="PF13480">
    <property type="entry name" value="Acetyltransf_6"/>
    <property type="match status" value="1"/>
</dbReference>
<dbReference type="EMBL" id="FVZE01000002">
    <property type="protein sequence ID" value="SLJ96916.1"/>
    <property type="molecule type" value="Genomic_DNA"/>
</dbReference>
<feature type="domain" description="BioF2-like acetyltransferase" evidence="1">
    <location>
        <begin position="162"/>
        <end position="308"/>
    </location>
</feature>
<gene>
    <name evidence="2" type="ORF">SAMN06295987_102755</name>
</gene>
<keyword evidence="3" id="KW-1185">Reference proteome</keyword>
<evidence type="ECO:0000313" key="3">
    <source>
        <dbReference type="Proteomes" id="UP000190989"/>
    </source>
</evidence>
<sequence>MKIGSIVPASDASALEALLPRSIWEGMDPIDPTPMKHFIWHEACFATMYRNRKAVLLTTNGGIAAFVRKGALPTLFLAGAEELAEPAEAAYADAEAAERLADAILDHRLPVKLGQPPAGTVFADIFAAKAQRRGLLVTAPTEGSPYIELDESWKDALARFNSRRRADFRRMRRRAEEDGEVAFEFHEPRPDEAEVLLERAIEVEAKSWKSRTRTAIADNKVQLDFFRRYARLAAQEGIFRIAFMKIGPEIAAAQICAECDGSFWLFKIGYDERFARCSPGQLLMLESIQQAAGRGLKRYEFLGKAAGWTAFWASSERPRMKFNYYPWNLLGAAALVKDVAAMGRKKISQFIEGRNKERSQDGNG</sequence>
<dbReference type="SUPFAM" id="SSF55729">
    <property type="entry name" value="Acyl-CoA N-acyltransferases (Nat)"/>
    <property type="match status" value="1"/>
</dbReference>
<keyword evidence="2" id="KW-0808">Transferase</keyword>
<dbReference type="InterPro" id="IPR038740">
    <property type="entry name" value="BioF2-like_GNAT_dom"/>
</dbReference>
<dbReference type="AlphaFoldDB" id="A0A1U6HM81"/>
<name>A0A1U6HM81_9SPHN</name>
<accession>A0A1U6HM81</accession>
<dbReference type="GO" id="GO:0016740">
    <property type="term" value="F:transferase activity"/>
    <property type="evidence" value="ECO:0007669"/>
    <property type="project" value="UniProtKB-KW"/>
</dbReference>
<dbReference type="STRING" id="428990.SAMN06295987_102755"/>
<dbReference type="Gene3D" id="3.40.630.30">
    <property type="match status" value="1"/>
</dbReference>
<dbReference type="RefSeq" id="WP_079730257.1">
    <property type="nucleotide sequence ID" value="NZ_FVZE01000002.1"/>
</dbReference>
<evidence type="ECO:0000259" key="1">
    <source>
        <dbReference type="Pfam" id="PF13480"/>
    </source>
</evidence>
<reference evidence="3" key="1">
    <citation type="submission" date="2017-02" db="EMBL/GenBank/DDBJ databases">
        <authorList>
            <person name="Varghese N."/>
            <person name="Submissions S."/>
        </authorList>
    </citation>
    <scope>NUCLEOTIDE SEQUENCE [LARGE SCALE GENOMIC DNA]</scope>
    <source>
        <strain evidence="3">SM117</strain>
    </source>
</reference>
<dbReference type="Proteomes" id="UP000190989">
    <property type="component" value="Unassembled WGS sequence"/>
</dbReference>
<evidence type="ECO:0000313" key="2">
    <source>
        <dbReference type="EMBL" id="SLJ96916.1"/>
    </source>
</evidence>
<organism evidence="2 3">
    <name type="scientific">Novosphingobium mathurense</name>
    <dbReference type="NCBI Taxonomy" id="428990"/>
    <lineage>
        <taxon>Bacteria</taxon>
        <taxon>Pseudomonadati</taxon>
        <taxon>Pseudomonadota</taxon>
        <taxon>Alphaproteobacteria</taxon>
        <taxon>Sphingomonadales</taxon>
        <taxon>Sphingomonadaceae</taxon>
        <taxon>Novosphingobium</taxon>
    </lineage>
</organism>